<evidence type="ECO:0000259" key="2">
    <source>
        <dbReference type="Pfam" id="PF01385"/>
    </source>
</evidence>
<dbReference type="Proteomes" id="UP000269154">
    <property type="component" value="Unassembled WGS sequence"/>
</dbReference>
<sequence length="59" mass="6628">MPIIHGQIKDSRLDYTHKLTTQLIRENQRIVVEDLGVKNMVKNYNPPPSPSREGDGGGL</sequence>
<dbReference type="EMBL" id="RCBY01000057">
    <property type="protein sequence ID" value="RQH43827.1"/>
    <property type="molecule type" value="Genomic_DNA"/>
</dbReference>
<gene>
    <name evidence="3" type="ORF">D5R40_12390</name>
</gene>
<keyword evidence="4" id="KW-1185">Reference proteome</keyword>
<dbReference type="Pfam" id="PF01385">
    <property type="entry name" value="OrfB_IS605"/>
    <property type="match status" value="1"/>
</dbReference>
<comment type="caution">
    <text evidence="3">The sequence shown here is derived from an EMBL/GenBank/DDBJ whole genome shotgun (WGS) entry which is preliminary data.</text>
</comment>
<evidence type="ECO:0000313" key="3">
    <source>
        <dbReference type="EMBL" id="RQH43827.1"/>
    </source>
</evidence>
<name>A0A3N6PCI6_9CYAN</name>
<evidence type="ECO:0000313" key="4">
    <source>
        <dbReference type="Proteomes" id="UP000269154"/>
    </source>
</evidence>
<reference evidence="3 4" key="1">
    <citation type="journal article" date="2018" name="ACS Chem. Biol.">
        <title>Ketoreductase domain dysfunction expands chemodiversity: malyngamide biosynthesis in the cyanobacterium Okeania hirsuta.</title>
        <authorList>
            <person name="Moss N.A."/>
            <person name="Leao T."/>
            <person name="Rankin M."/>
            <person name="McCullough T.M."/>
            <person name="Qu P."/>
            <person name="Korobeynikov A."/>
            <person name="Smith J.L."/>
            <person name="Gerwick L."/>
            <person name="Gerwick W.H."/>
        </authorList>
    </citation>
    <scope>NUCLEOTIDE SEQUENCE [LARGE SCALE GENOMIC DNA]</scope>
    <source>
        <strain evidence="3 4">PAB10Feb10-1</strain>
    </source>
</reference>
<dbReference type="InterPro" id="IPR001959">
    <property type="entry name" value="Transposase"/>
</dbReference>
<dbReference type="AlphaFoldDB" id="A0A3N6PCI6"/>
<dbReference type="RefSeq" id="WP_124146670.1">
    <property type="nucleotide sequence ID" value="NZ_CAWOKI010000186.1"/>
</dbReference>
<proteinExistence type="predicted"/>
<feature type="domain" description="Probable transposase IS891/IS1136/IS1341" evidence="2">
    <location>
        <begin position="4"/>
        <end position="43"/>
    </location>
</feature>
<feature type="region of interest" description="Disordered" evidence="1">
    <location>
        <begin position="40"/>
        <end position="59"/>
    </location>
</feature>
<evidence type="ECO:0000256" key="1">
    <source>
        <dbReference type="SAM" id="MobiDB-lite"/>
    </source>
</evidence>
<accession>A0A3N6PCI6</accession>
<protein>
    <recommendedName>
        <fullName evidence="2">Probable transposase IS891/IS1136/IS1341 domain-containing protein</fullName>
    </recommendedName>
</protein>
<organism evidence="3 4">
    <name type="scientific">Okeania hirsuta</name>
    <dbReference type="NCBI Taxonomy" id="1458930"/>
    <lineage>
        <taxon>Bacteria</taxon>
        <taxon>Bacillati</taxon>
        <taxon>Cyanobacteriota</taxon>
        <taxon>Cyanophyceae</taxon>
        <taxon>Oscillatoriophycideae</taxon>
        <taxon>Oscillatoriales</taxon>
        <taxon>Microcoleaceae</taxon>
        <taxon>Okeania</taxon>
    </lineage>
</organism>